<evidence type="ECO:0000313" key="3">
    <source>
        <dbReference type="EMBL" id="TKS06522.1"/>
    </source>
</evidence>
<reference evidence="3" key="1">
    <citation type="submission" date="2018-10" db="EMBL/GenBank/DDBJ databases">
        <title>Population genomic analysis revealed the cold adaptation of white poplar.</title>
        <authorList>
            <person name="Liu Y.-J."/>
        </authorList>
    </citation>
    <scope>NUCLEOTIDE SEQUENCE [LARGE SCALE GENOMIC DNA]</scope>
    <source>
        <strain evidence="3">PAL-ZL1</strain>
    </source>
</reference>
<dbReference type="EMBL" id="RCHU01000351">
    <property type="protein sequence ID" value="TKS06522.1"/>
    <property type="molecule type" value="Genomic_DNA"/>
</dbReference>
<feature type="compositionally biased region" description="Polar residues" evidence="1">
    <location>
        <begin position="66"/>
        <end position="76"/>
    </location>
</feature>
<evidence type="ECO:0000259" key="2">
    <source>
        <dbReference type="Pfam" id="PF14111"/>
    </source>
</evidence>
<evidence type="ECO:0000256" key="1">
    <source>
        <dbReference type="SAM" id="MobiDB-lite"/>
    </source>
</evidence>
<feature type="region of interest" description="Disordered" evidence="1">
    <location>
        <begin position="63"/>
        <end position="138"/>
    </location>
</feature>
<proteinExistence type="predicted"/>
<feature type="compositionally biased region" description="Acidic residues" evidence="1">
    <location>
        <begin position="110"/>
        <end position="132"/>
    </location>
</feature>
<organism evidence="3">
    <name type="scientific">Populus alba</name>
    <name type="common">White poplar</name>
    <dbReference type="NCBI Taxonomy" id="43335"/>
    <lineage>
        <taxon>Eukaryota</taxon>
        <taxon>Viridiplantae</taxon>
        <taxon>Streptophyta</taxon>
        <taxon>Embryophyta</taxon>
        <taxon>Tracheophyta</taxon>
        <taxon>Spermatophyta</taxon>
        <taxon>Magnoliopsida</taxon>
        <taxon>eudicotyledons</taxon>
        <taxon>Gunneridae</taxon>
        <taxon>Pentapetalae</taxon>
        <taxon>rosids</taxon>
        <taxon>fabids</taxon>
        <taxon>Malpighiales</taxon>
        <taxon>Salicaceae</taxon>
        <taxon>Saliceae</taxon>
        <taxon>Populus</taxon>
    </lineage>
</organism>
<sequence length="138" mass="15171">MQTLDPIPSIWKRFGLEDVTSLANGFTMFRFKTEDELQKVIENGPWMFGGKSYYSSEMAFWPSADKQGNSDASPSHQVKDAKQLNGDASTSHQGKGKAITSRDTKQIEMSSEESDSSGETDTDCSDETDSDESASLIP</sequence>
<dbReference type="Pfam" id="PF14111">
    <property type="entry name" value="DUF4283"/>
    <property type="match status" value="1"/>
</dbReference>
<protein>
    <recommendedName>
        <fullName evidence="2">DUF4283 domain-containing protein</fullName>
    </recommendedName>
</protein>
<accession>A0A4U5Q9D5</accession>
<dbReference type="InterPro" id="IPR025558">
    <property type="entry name" value="DUF4283"/>
</dbReference>
<feature type="domain" description="DUF4283" evidence="2">
    <location>
        <begin position="7"/>
        <end position="51"/>
    </location>
</feature>
<dbReference type="AlphaFoldDB" id="A0A4U5Q9D5"/>
<gene>
    <name evidence="3" type="ORF">D5086_0000121600</name>
</gene>
<comment type="caution">
    <text evidence="3">The sequence shown here is derived from an EMBL/GenBank/DDBJ whole genome shotgun (WGS) entry which is preliminary data.</text>
</comment>
<name>A0A4U5Q9D5_POPAL</name>